<protein>
    <recommendedName>
        <fullName evidence="4">Helix-turn-helix protein</fullName>
    </recommendedName>
</protein>
<feature type="region of interest" description="Disordered" evidence="1">
    <location>
        <begin position="173"/>
        <end position="291"/>
    </location>
</feature>
<dbReference type="AlphaFoldDB" id="A0A2T0KP81"/>
<name>A0A2T0KP81_9ACTN</name>
<evidence type="ECO:0000313" key="2">
    <source>
        <dbReference type="EMBL" id="PRX25554.1"/>
    </source>
</evidence>
<feature type="compositionally biased region" description="Basic and acidic residues" evidence="1">
    <location>
        <begin position="273"/>
        <end position="291"/>
    </location>
</feature>
<gene>
    <name evidence="2" type="ORF">CLV67_101271</name>
</gene>
<evidence type="ECO:0008006" key="4">
    <source>
        <dbReference type="Google" id="ProtNLM"/>
    </source>
</evidence>
<feature type="compositionally biased region" description="Low complexity" evidence="1">
    <location>
        <begin position="188"/>
        <end position="200"/>
    </location>
</feature>
<keyword evidence="3" id="KW-1185">Reference proteome</keyword>
<proteinExistence type="predicted"/>
<evidence type="ECO:0000256" key="1">
    <source>
        <dbReference type="SAM" id="MobiDB-lite"/>
    </source>
</evidence>
<organism evidence="2 3">
    <name type="scientific">Actinoplanes italicus</name>
    <dbReference type="NCBI Taxonomy" id="113567"/>
    <lineage>
        <taxon>Bacteria</taxon>
        <taxon>Bacillati</taxon>
        <taxon>Actinomycetota</taxon>
        <taxon>Actinomycetes</taxon>
        <taxon>Micromonosporales</taxon>
        <taxon>Micromonosporaceae</taxon>
        <taxon>Actinoplanes</taxon>
    </lineage>
</organism>
<accession>A0A2T0KP81</accession>
<reference evidence="2 3" key="1">
    <citation type="submission" date="2018-03" db="EMBL/GenBank/DDBJ databases">
        <title>Genomic Encyclopedia of Archaeal and Bacterial Type Strains, Phase II (KMG-II): from individual species to whole genera.</title>
        <authorList>
            <person name="Goeker M."/>
        </authorList>
    </citation>
    <scope>NUCLEOTIDE SEQUENCE [LARGE SCALE GENOMIC DNA]</scope>
    <source>
        <strain evidence="2 3">DSM 43146</strain>
    </source>
</reference>
<sequence length="291" mass="31596">MRSQTTIATPHLGCRVPRYVSAPPGGHLAGPVETRPIGIRVAGPSYASTACGALRRYTGRSPWMVDRWTVERAVKREDCGLEPPGRQLVLTLLTWTDHDTAKIPERYTPSLTALQGATGLARSTIADWLNKLEDRWVVRKRPTVTDARRKKSRTVYQMQVPPDVLERMIADGTASPAAGPARRDSKRPAGPTRGPARAGAVISGPGRGPESDWDGPTAELELVRLPDRVGPPTGRRPYREQENGVGRSSRIGHPYIEGPNGTCARPGCTKSAPLHDRHLAAVPNQERRGAG</sequence>
<dbReference type="Proteomes" id="UP000239415">
    <property type="component" value="Unassembled WGS sequence"/>
</dbReference>
<comment type="caution">
    <text evidence="2">The sequence shown here is derived from an EMBL/GenBank/DDBJ whole genome shotgun (WGS) entry which is preliminary data.</text>
</comment>
<dbReference type="EMBL" id="PVMZ01000001">
    <property type="protein sequence ID" value="PRX25554.1"/>
    <property type="molecule type" value="Genomic_DNA"/>
</dbReference>
<evidence type="ECO:0000313" key="3">
    <source>
        <dbReference type="Proteomes" id="UP000239415"/>
    </source>
</evidence>